<keyword evidence="3" id="KW-1185">Reference proteome</keyword>
<name>A0A517NSJ7_9BACT</name>
<feature type="compositionally biased region" description="Acidic residues" evidence="1">
    <location>
        <begin position="225"/>
        <end position="234"/>
    </location>
</feature>
<proteinExistence type="predicted"/>
<evidence type="ECO:0000313" key="2">
    <source>
        <dbReference type="EMBL" id="QDT10107.1"/>
    </source>
</evidence>
<dbReference type="EMBL" id="CP036526">
    <property type="protein sequence ID" value="QDT10107.1"/>
    <property type="molecule type" value="Genomic_DNA"/>
</dbReference>
<reference evidence="2 3" key="1">
    <citation type="submission" date="2019-02" db="EMBL/GenBank/DDBJ databases">
        <title>Deep-cultivation of Planctomycetes and their phenomic and genomic characterization uncovers novel biology.</title>
        <authorList>
            <person name="Wiegand S."/>
            <person name="Jogler M."/>
            <person name="Boedeker C."/>
            <person name="Pinto D."/>
            <person name="Vollmers J."/>
            <person name="Rivas-Marin E."/>
            <person name="Kohn T."/>
            <person name="Peeters S.H."/>
            <person name="Heuer A."/>
            <person name="Rast P."/>
            <person name="Oberbeckmann S."/>
            <person name="Bunk B."/>
            <person name="Jeske O."/>
            <person name="Meyerdierks A."/>
            <person name="Storesund J.E."/>
            <person name="Kallscheuer N."/>
            <person name="Luecker S."/>
            <person name="Lage O.M."/>
            <person name="Pohl T."/>
            <person name="Merkel B.J."/>
            <person name="Hornburger P."/>
            <person name="Mueller R.-W."/>
            <person name="Bruemmer F."/>
            <person name="Labrenz M."/>
            <person name="Spormann A.M."/>
            <person name="Op den Camp H."/>
            <person name="Overmann J."/>
            <person name="Amann R."/>
            <person name="Jetten M.S.M."/>
            <person name="Mascher T."/>
            <person name="Medema M.H."/>
            <person name="Devos D.P."/>
            <person name="Kaster A.-K."/>
            <person name="Ovreas L."/>
            <person name="Rohde M."/>
            <person name="Galperin M.Y."/>
            <person name="Jogler C."/>
        </authorList>
    </citation>
    <scope>NUCLEOTIDE SEQUENCE [LARGE SCALE GENOMIC DNA]</scope>
    <source>
        <strain evidence="2 3">K23_9</strain>
    </source>
</reference>
<feature type="compositionally biased region" description="Acidic residues" evidence="1">
    <location>
        <begin position="255"/>
        <end position="268"/>
    </location>
</feature>
<protein>
    <submittedName>
        <fullName evidence="2">Uncharacterized protein</fullName>
    </submittedName>
</protein>
<accession>A0A517NSJ7</accession>
<dbReference type="AlphaFoldDB" id="A0A517NSJ7"/>
<dbReference type="Proteomes" id="UP000319817">
    <property type="component" value="Chromosome"/>
</dbReference>
<dbReference type="OrthoDB" id="287077at2"/>
<gene>
    <name evidence="2" type="ORF">K239x_20610</name>
</gene>
<feature type="region of interest" description="Disordered" evidence="1">
    <location>
        <begin position="204"/>
        <end position="278"/>
    </location>
</feature>
<evidence type="ECO:0000256" key="1">
    <source>
        <dbReference type="SAM" id="MobiDB-lite"/>
    </source>
</evidence>
<dbReference type="PROSITE" id="PS51257">
    <property type="entry name" value="PROKAR_LIPOPROTEIN"/>
    <property type="match status" value="1"/>
</dbReference>
<evidence type="ECO:0000313" key="3">
    <source>
        <dbReference type="Proteomes" id="UP000319817"/>
    </source>
</evidence>
<sequence length="409" mass="42854">MKIQPHKPTGWWTHKRQILCGLIPALAIGCLLTTVGCSSMSQGMMAPYGQSGCRLCTDLRAKATARVLWSEQYAHCYGNAANSKDIRKGFVDGFVATAQGGSGCTPLVPPTCYCGLGKRLNAKCWFQGYPLGVAAAQSSGACNWCKMAISPDLAACMATDQCTPGCVPCAQNAGVMHNGMVHDQFNAPPVPMDVYADPIIDDPNAQIQQDFPTPADDASTSTSDEAAENLEMTEDAERGFNNEGESIDAPKGEAVDEPSAEAMDEESEAGSPSDRSIVPPAAIEPIQRNDDLTNAAASADQQIQVLASSEPIPVASPVQQTPVAGGPITMPAMESAIETAAEAADANAPPVPVAVPTSDAQTSTPVVGEPVQLPNIQVSFDMDGVDWLFGEVDIAQAVLSQEFQVPLSQ</sequence>
<dbReference type="RefSeq" id="WP_145417639.1">
    <property type="nucleotide sequence ID" value="NZ_CP036526.1"/>
</dbReference>
<organism evidence="2 3">
    <name type="scientific">Stieleria marina</name>
    <dbReference type="NCBI Taxonomy" id="1930275"/>
    <lineage>
        <taxon>Bacteria</taxon>
        <taxon>Pseudomonadati</taxon>
        <taxon>Planctomycetota</taxon>
        <taxon>Planctomycetia</taxon>
        <taxon>Pirellulales</taxon>
        <taxon>Pirellulaceae</taxon>
        <taxon>Stieleria</taxon>
    </lineage>
</organism>